<dbReference type="RefSeq" id="WP_310455317.1">
    <property type="nucleotide sequence ID" value="NZ_JAVKPH010000001.1"/>
</dbReference>
<sequence length="275" mass="28898">MIDYGLKDRVICITGGASGIGRAGALTAARNGAHIAIIDLRQEDIDRTLDECRAFGVKATGCAMDVRDAAATRAAAERIEAELGPVRGLYACAGISRAHLASDFVESDFDDIMDINTNGVFLSCREFGRRMIANGGGSIVAISSVDGIGGHPGRLAYAASKHAVIGLTRTFALEWGRHNVRVNAIAPGLVDTPLLRANMPKPFMEDIAEQRTPLGRMAQPEEISSVALMLLSDACSYVTGAVVPIDGGLTSGYFTRGQGADLASNKLLEAGVYTA</sequence>
<dbReference type="InterPro" id="IPR036291">
    <property type="entry name" value="NAD(P)-bd_dom_sf"/>
</dbReference>
<evidence type="ECO:0000256" key="1">
    <source>
        <dbReference type="ARBA" id="ARBA00006484"/>
    </source>
</evidence>
<keyword evidence="3" id="KW-1185">Reference proteome</keyword>
<dbReference type="PRINTS" id="PR00081">
    <property type="entry name" value="GDHRDH"/>
</dbReference>
<dbReference type="CDD" id="cd05233">
    <property type="entry name" value="SDR_c"/>
    <property type="match status" value="1"/>
</dbReference>
<organism evidence="2 3">
    <name type="scientific">Ruixingdingia sedimenti</name>
    <dbReference type="NCBI Taxonomy" id="3073604"/>
    <lineage>
        <taxon>Bacteria</taxon>
        <taxon>Pseudomonadati</taxon>
        <taxon>Pseudomonadota</taxon>
        <taxon>Alphaproteobacteria</taxon>
        <taxon>Rhodobacterales</taxon>
        <taxon>Paracoccaceae</taxon>
        <taxon>Ruixingdingia</taxon>
    </lineage>
</organism>
<comment type="similarity">
    <text evidence="1">Belongs to the short-chain dehydrogenases/reductases (SDR) family.</text>
</comment>
<dbReference type="PROSITE" id="PS00061">
    <property type="entry name" value="ADH_SHORT"/>
    <property type="match status" value="1"/>
</dbReference>
<dbReference type="Proteomes" id="UP001247754">
    <property type="component" value="Unassembled WGS sequence"/>
</dbReference>
<protein>
    <submittedName>
        <fullName evidence="2">SDR family NAD(P)-dependent oxidoreductase</fullName>
    </submittedName>
</protein>
<evidence type="ECO:0000313" key="2">
    <source>
        <dbReference type="EMBL" id="MDR5651234.1"/>
    </source>
</evidence>
<dbReference type="Gene3D" id="3.40.50.720">
    <property type="entry name" value="NAD(P)-binding Rossmann-like Domain"/>
    <property type="match status" value="1"/>
</dbReference>
<comment type="caution">
    <text evidence="2">The sequence shown here is derived from an EMBL/GenBank/DDBJ whole genome shotgun (WGS) entry which is preliminary data.</text>
</comment>
<evidence type="ECO:0000313" key="3">
    <source>
        <dbReference type="Proteomes" id="UP001247754"/>
    </source>
</evidence>
<name>A0ABU1F457_9RHOB</name>
<proteinExistence type="inferred from homology"/>
<dbReference type="Pfam" id="PF13561">
    <property type="entry name" value="adh_short_C2"/>
    <property type="match status" value="1"/>
</dbReference>
<dbReference type="PRINTS" id="PR00080">
    <property type="entry name" value="SDRFAMILY"/>
</dbReference>
<dbReference type="SUPFAM" id="SSF51735">
    <property type="entry name" value="NAD(P)-binding Rossmann-fold domains"/>
    <property type="match status" value="1"/>
</dbReference>
<gene>
    <name evidence="2" type="ORF">RGD00_01330</name>
</gene>
<dbReference type="InterPro" id="IPR002347">
    <property type="entry name" value="SDR_fam"/>
</dbReference>
<reference evidence="2 3" key="1">
    <citation type="submission" date="2023-09" db="EMBL/GenBank/DDBJ databases">
        <title>Xinfangfangia sedmenti sp. nov., isolated the sedment.</title>
        <authorList>
            <person name="Xu L."/>
        </authorList>
    </citation>
    <scope>NUCLEOTIDE SEQUENCE [LARGE SCALE GENOMIC DNA]</scope>
    <source>
        <strain evidence="2 3">LG-4</strain>
    </source>
</reference>
<dbReference type="PANTHER" id="PTHR42760">
    <property type="entry name" value="SHORT-CHAIN DEHYDROGENASES/REDUCTASES FAMILY MEMBER"/>
    <property type="match status" value="1"/>
</dbReference>
<dbReference type="InterPro" id="IPR020904">
    <property type="entry name" value="Sc_DH/Rdtase_CS"/>
</dbReference>
<dbReference type="EMBL" id="JAVKPH010000001">
    <property type="protein sequence ID" value="MDR5651234.1"/>
    <property type="molecule type" value="Genomic_DNA"/>
</dbReference>
<accession>A0ABU1F457</accession>